<keyword evidence="2" id="KW-1185">Reference proteome</keyword>
<evidence type="ECO:0000313" key="2">
    <source>
        <dbReference type="Proteomes" id="UP000652176"/>
    </source>
</evidence>
<sequence length="160" mass="19251">MYDKNALRVKKGLKPVGSSYQRIEYCLRGLRCSMYGLNSDLLKHLIKIKFYRNDFLTDTRFSKAFRSDTISNGLNFAFNQCNRNLRLRYRRYIDEYRVYPINVDGLDFDLARDRVFKHLKHNEYEKLFHKRPALQKIITALEKEINILKTNKKYASKRLK</sequence>
<gene>
    <name evidence="1" type="ORF">IE877_02800</name>
</gene>
<organism evidence="1 2">
    <name type="scientific">Methylomonas albis</name>
    <dbReference type="NCBI Taxonomy" id="1854563"/>
    <lineage>
        <taxon>Bacteria</taxon>
        <taxon>Pseudomonadati</taxon>
        <taxon>Pseudomonadota</taxon>
        <taxon>Gammaproteobacteria</taxon>
        <taxon>Methylococcales</taxon>
        <taxon>Methylococcaceae</taxon>
        <taxon>Methylomonas</taxon>
    </lineage>
</organism>
<dbReference type="Proteomes" id="UP000652176">
    <property type="component" value="Unassembled WGS sequence"/>
</dbReference>
<protein>
    <submittedName>
        <fullName evidence="1">Uncharacterized protein</fullName>
    </submittedName>
</protein>
<accession>A0ABR9CVX0</accession>
<comment type="caution">
    <text evidence="1">The sequence shown here is derived from an EMBL/GenBank/DDBJ whole genome shotgun (WGS) entry which is preliminary data.</text>
</comment>
<reference evidence="1 2" key="1">
    <citation type="submission" date="2020-09" db="EMBL/GenBank/DDBJ databases">
        <title>Methylomonas albis sp. nov. and Methylomonas fluvii sp. nov.: Two cold-adapted methanotrophs from the River Elbe and an amended description of Methylovulum psychrotolerans strain Eb1.</title>
        <authorList>
            <person name="Bussmann I.K."/>
            <person name="Klings K.-W."/>
            <person name="Warnstedt J."/>
            <person name="Hoppert M."/>
            <person name="Saborowski A."/>
            <person name="Horn F."/>
            <person name="Liebner S."/>
        </authorList>
    </citation>
    <scope>NUCLEOTIDE SEQUENCE [LARGE SCALE GENOMIC DNA]</scope>
    <source>
        <strain evidence="1 2">EbA</strain>
    </source>
</reference>
<dbReference type="RefSeq" id="WP_192373054.1">
    <property type="nucleotide sequence ID" value="NZ_CAJHIV010000001.1"/>
</dbReference>
<name>A0ABR9CVX0_9GAMM</name>
<proteinExistence type="predicted"/>
<dbReference type="EMBL" id="JACXSS010000001">
    <property type="protein sequence ID" value="MBD9354825.1"/>
    <property type="molecule type" value="Genomic_DNA"/>
</dbReference>
<evidence type="ECO:0000313" key="1">
    <source>
        <dbReference type="EMBL" id="MBD9354825.1"/>
    </source>
</evidence>